<gene>
    <name evidence="1" type="ORF">ANN_12819</name>
</gene>
<evidence type="ECO:0000313" key="2">
    <source>
        <dbReference type="Proteomes" id="UP001148838"/>
    </source>
</evidence>
<organism evidence="1 2">
    <name type="scientific">Periplaneta americana</name>
    <name type="common">American cockroach</name>
    <name type="synonym">Blatta americana</name>
    <dbReference type="NCBI Taxonomy" id="6978"/>
    <lineage>
        <taxon>Eukaryota</taxon>
        <taxon>Metazoa</taxon>
        <taxon>Ecdysozoa</taxon>
        <taxon>Arthropoda</taxon>
        <taxon>Hexapoda</taxon>
        <taxon>Insecta</taxon>
        <taxon>Pterygota</taxon>
        <taxon>Neoptera</taxon>
        <taxon>Polyneoptera</taxon>
        <taxon>Dictyoptera</taxon>
        <taxon>Blattodea</taxon>
        <taxon>Blattoidea</taxon>
        <taxon>Blattidae</taxon>
        <taxon>Blattinae</taxon>
        <taxon>Periplaneta</taxon>
    </lineage>
</organism>
<comment type="caution">
    <text evidence="1">The sequence shown here is derived from an EMBL/GenBank/DDBJ whole genome shotgun (WGS) entry which is preliminary data.</text>
</comment>
<proteinExistence type="predicted"/>
<sequence>MTGLCEDSNEPPGSLKATWHNRLRLLPTDPELRSGAGSIPTLADDLVGFYPTKFSTTVRRMSVDVEHSFSAYKFVLTDRRHYFLVEHLEKVLVIYCEDNYGHCPAPWSKASGLGLALRNARWFESSWGKKFSHEISASVWDKCPPSIVMHSGSYGYLKFGAVVKVRQNEKSCPHLGMNPGSSINSLSICQQSEIGSIYILKAREIILNISDEMYERTFKPVLQTKDDFIPRFVCETQQIRARV</sequence>
<protein>
    <submittedName>
        <fullName evidence="1">Uncharacterized protein</fullName>
    </submittedName>
</protein>
<evidence type="ECO:0000313" key="1">
    <source>
        <dbReference type="EMBL" id="KAJ4446127.1"/>
    </source>
</evidence>
<dbReference type="Proteomes" id="UP001148838">
    <property type="component" value="Unassembled WGS sequence"/>
</dbReference>
<dbReference type="EMBL" id="JAJSOF020000009">
    <property type="protein sequence ID" value="KAJ4446127.1"/>
    <property type="molecule type" value="Genomic_DNA"/>
</dbReference>
<keyword evidence="2" id="KW-1185">Reference proteome</keyword>
<reference evidence="1 2" key="1">
    <citation type="journal article" date="2022" name="Allergy">
        <title>Genome assembly and annotation of Periplaneta americana reveal a comprehensive cockroach allergen profile.</title>
        <authorList>
            <person name="Wang L."/>
            <person name="Xiong Q."/>
            <person name="Saelim N."/>
            <person name="Wang L."/>
            <person name="Nong W."/>
            <person name="Wan A.T."/>
            <person name="Shi M."/>
            <person name="Liu X."/>
            <person name="Cao Q."/>
            <person name="Hui J.H.L."/>
            <person name="Sookrung N."/>
            <person name="Leung T.F."/>
            <person name="Tungtrongchitr A."/>
            <person name="Tsui S.K.W."/>
        </authorList>
    </citation>
    <scope>NUCLEOTIDE SEQUENCE [LARGE SCALE GENOMIC DNA]</scope>
    <source>
        <strain evidence="1">PWHHKU_190912</strain>
    </source>
</reference>
<name>A0ABQ8TI72_PERAM</name>
<accession>A0ABQ8TI72</accession>